<reference evidence="3" key="1">
    <citation type="submission" date="2016-11" db="EMBL/GenBank/DDBJ databases">
        <authorList>
            <person name="Varghese N."/>
            <person name="Submissions S."/>
        </authorList>
    </citation>
    <scope>NUCLEOTIDE SEQUENCE [LARGE SCALE GENOMIC DNA]</scope>
    <source>
        <strain evidence="3">DSM 16579</strain>
    </source>
</reference>
<protein>
    <submittedName>
        <fullName evidence="2">Thermostable hemolysin</fullName>
    </submittedName>
</protein>
<dbReference type="EMBL" id="FQVF01000011">
    <property type="protein sequence ID" value="SHF75231.1"/>
    <property type="molecule type" value="Genomic_DNA"/>
</dbReference>
<feature type="transmembrane region" description="Helical" evidence="1">
    <location>
        <begin position="121"/>
        <end position="143"/>
    </location>
</feature>
<keyword evidence="3" id="KW-1185">Reference proteome</keyword>
<dbReference type="OrthoDB" id="7432757at2"/>
<gene>
    <name evidence="2" type="ORF">SAMN02745753_02560</name>
</gene>
<proteinExistence type="predicted"/>
<evidence type="ECO:0000313" key="3">
    <source>
        <dbReference type="Proteomes" id="UP000184517"/>
    </source>
</evidence>
<evidence type="ECO:0000313" key="2">
    <source>
        <dbReference type="EMBL" id="SHF75231.1"/>
    </source>
</evidence>
<keyword evidence="1" id="KW-0472">Membrane</keyword>
<dbReference type="Proteomes" id="UP000184517">
    <property type="component" value="Unassembled WGS sequence"/>
</dbReference>
<sequence>MQHSDSLQTNKERTIVATPTMPYEFVAANADGYARRDLETFVKDGFAKKYQADVNTFMPILLGIKAQGLRAVMGVRRGTQPLFVEQYLPVSITESLEKHGIWTERTSVAELGNLYSQNQRFTLPLLMTVVMGLYLSEVSYLVFAGTDKVRQLLGKLKLPLTFLADANPNLLKNDGTQWGSYYDNNPKVMFLDVKKAVALALQQPELEALMDLVQANFQHLLQQLRNA</sequence>
<keyword evidence="1" id="KW-0812">Transmembrane</keyword>
<name>A0A1M5E846_9GAMM</name>
<dbReference type="RefSeq" id="WP_072840082.1">
    <property type="nucleotide sequence ID" value="NZ_FQVF01000011.1"/>
</dbReference>
<keyword evidence="1" id="KW-1133">Transmembrane helix</keyword>
<dbReference type="InterPro" id="IPR022050">
    <property type="entry name" value="T_hemolysin"/>
</dbReference>
<dbReference type="STRING" id="1122206.SAMN02745753_02560"/>
<evidence type="ECO:0000256" key="1">
    <source>
        <dbReference type="SAM" id="Phobius"/>
    </source>
</evidence>
<dbReference type="AlphaFoldDB" id="A0A1M5E846"/>
<accession>A0A1M5E846</accession>
<dbReference type="Pfam" id="PF12261">
    <property type="entry name" value="T_hemolysin"/>
    <property type="match status" value="1"/>
</dbReference>
<organism evidence="2 3">
    <name type="scientific">Marinomonas polaris DSM 16579</name>
    <dbReference type="NCBI Taxonomy" id="1122206"/>
    <lineage>
        <taxon>Bacteria</taxon>
        <taxon>Pseudomonadati</taxon>
        <taxon>Pseudomonadota</taxon>
        <taxon>Gammaproteobacteria</taxon>
        <taxon>Oceanospirillales</taxon>
        <taxon>Oceanospirillaceae</taxon>
        <taxon>Marinomonas</taxon>
    </lineage>
</organism>